<protein>
    <submittedName>
        <fullName evidence="1">Uncharacterized protein</fullName>
    </submittedName>
</protein>
<evidence type="ECO:0000313" key="2">
    <source>
        <dbReference type="Proteomes" id="UP000235965"/>
    </source>
</evidence>
<keyword evidence="2" id="KW-1185">Reference proteome</keyword>
<name>A0A2J7PHD4_9NEOP</name>
<reference evidence="1 2" key="1">
    <citation type="submission" date="2017-12" db="EMBL/GenBank/DDBJ databases">
        <title>Hemimetabolous genomes reveal molecular basis of termite eusociality.</title>
        <authorList>
            <person name="Harrison M.C."/>
            <person name="Jongepier E."/>
            <person name="Robertson H.M."/>
            <person name="Arning N."/>
            <person name="Bitard-Feildel T."/>
            <person name="Chao H."/>
            <person name="Childers C.P."/>
            <person name="Dinh H."/>
            <person name="Doddapaneni H."/>
            <person name="Dugan S."/>
            <person name="Gowin J."/>
            <person name="Greiner C."/>
            <person name="Han Y."/>
            <person name="Hu H."/>
            <person name="Hughes D.S.T."/>
            <person name="Huylmans A.-K."/>
            <person name="Kemena C."/>
            <person name="Kremer L.P.M."/>
            <person name="Lee S.L."/>
            <person name="Lopez-Ezquerra A."/>
            <person name="Mallet L."/>
            <person name="Monroy-Kuhn J.M."/>
            <person name="Moser A."/>
            <person name="Murali S.C."/>
            <person name="Muzny D.M."/>
            <person name="Otani S."/>
            <person name="Piulachs M.-D."/>
            <person name="Poelchau M."/>
            <person name="Qu J."/>
            <person name="Schaub F."/>
            <person name="Wada-Katsumata A."/>
            <person name="Worley K.C."/>
            <person name="Xie Q."/>
            <person name="Ylla G."/>
            <person name="Poulsen M."/>
            <person name="Gibbs R.A."/>
            <person name="Schal C."/>
            <person name="Richards S."/>
            <person name="Belles X."/>
            <person name="Korb J."/>
            <person name="Bornberg-Bauer E."/>
        </authorList>
    </citation>
    <scope>NUCLEOTIDE SEQUENCE [LARGE SCALE GENOMIC DNA]</scope>
    <source>
        <tissue evidence="1">Whole body</tissue>
    </source>
</reference>
<accession>A0A2J7PHD4</accession>
<sequence>MLSVLLSPRLQKLQIFKRLKPTALSKEKRTEDHIGLEMVNILKSSLQSRQERERNV</sequence>
<dbReference type="EMBL" id="NEVH01025141">
    <property type="protein sequence ID" value="PNF15740.1"/>
    <property type="molecule type" value="Genomic_DNA"/>
</dbReference>
<evidence type="ECO:0000313" key="1">
    <source>
        <dbReference type="EMBL" id="PNF15740.1"/>
    </source>
</evidence>
<proteinExistence type="predicted"/>
<gene>
    <name evidence="1" type="ORF">B7P43_G12086</name>
</gene>
<dbReference type="Proteomes" id="UP000235965">
    <property type="component" value="Unassembled WGS sequence"/>
</dbReference>
<comment type="caution">
    <text evidence="1">The sequence shown here is derived from an EMBL/GenBank/DDBJ whole genome shotgun (WGS) entry which is preliminary data.</text>
</comment>
<dbReference type="InParanoid" id="A0A2J7PHD4"/>
<organism evidence="1 2">
    <name type="scientific">Cryptotermes secundus</name>
    <dbReference type="NCBI Taxonomy" id="105785"/>
    <lineage>
        <taxon>Eukaryota</taxon>
        <taxon>Metazoa</taxon>
        <taxon>Ecdysozoa</taxon>
        <taxon>Arthropoda</taxon>
        <taxon>Hexapoda</taxon>
        <taxon>Insecta</taxon>
        <taxon>Pterygota</taxon>
        <taxon>Neoptera</taxon>
        <taxon>Polyneoptera</taxon>
        <taxon>Dictyoptera</taxon>
        <taxon>Blattodea</taxon>
        <taxon>Blattoidea</taxon>
        <taxon>Termitoidae</taxon>
        <taxon>Kalotermitidae</taxon>
        <taxon>Cryptotermitinae</taxon>
        <taxon>Cryptotermes</taxon>
    </lineage>
</organism>
<dbReference type="AlphaFoldDB" id="A0A2J7PHD4"/>